<name>A0A4Q9N4N1_9APHY</name>
<evidence type="ECO:0000256" key="1">
    <source>
        <dbReference type="SAM" id="MobiDB-lite"/>
    </source>
</evidence>
<proteinExistence type="predicted"/>
<reference evidence="2" key="1">
    <citation type="submission" date="2019-01" db="EMBL/GenBank/DDBJ databases">
        <title>Draft genome sequences of three monokaryotic isolates of the white-rot basidiomycete fungus Dichomitus squalens.</title>
        <authorList>
            <consortium name="DOE Joint Genome Institute"/>
            <person name="Lopez S.C."/>
            <person name="Andreopoulos B."/>
            <person name="Pangilinan J."/>
            <person name="Lipzen A."/>
            <person name="Riley R."/>
            <person name="Ahrendt S."/>
            <person name="Ng V."/>
            <person name="Barry K."/>
            <person name="Daum C."/>
            <person name="Grigoriev I.V."/>
            <person name="Hilden K.S."/>
            <person name="Makela M.R."/>
            <person name="de Vries R.P."/>
        </authorList>
    </citation>
    <scope>NUCLEOTIDE SEQUENCE [LARGE SCALE GENOMIC DNA]</scope>
    <source>
        <strain evidence="2">OM18370.1</strain>
    </source>
</reference>
<sequence>MEKYNNMMQGCWHSSTTSHPHHKRSQRGHQRLSQSIVHRAKSVCAAARLGSPSPAPSCPILMF</sequence>
<dbReference type="EMBL" id="ML143390">
    <property type="protein sequence ID" value="TBU33776.1"/>
    <property type="molecule type" value="Genomic_DNA"/>
</dbReference>
<feature type="region of interest" description="Disordered" evidence="1">
    <location>
        <begin position="1"/>
        <end position="36"/>
    </location>
</feature>
<dbReference type="AlphaFoldDB" id="A0A4Q9N4N1"/>
<feature type="compositionally biased region" description="Polar residues" evidence="1">
    <location>
        <begin position="1"/>
        <end position="18"/>
    </location>
</feature>
<feature type="compositionally biased region" description="Basic residues" evidence="1">
    <location>
        <begin position="19"/>
        <end position="30"/>
    </location>
</feature>
<evidence type="ECO:0000313" key="2">
    <source>
        <dbReference type="EMBL" id="TBU33776.1"/>
    </source>
</evidence>
<accession>A0A4Q9N4N1</accession>
<gene>
    <name evidence="2" type="ORF">BD311DRAFT_747930</name>
</gene>
<protein>
    <submittedName>
        <fullName evidence="2">Uncharacterized protein</fullName>
    </submittedName>
</protein>
<dbReference type="Proteomes" id="UP000292957">
    <property type="component" value="Unassembled WGS sequence"/>
</dbReference>
<organism evidence="2">
    <name type="scientific">Dichomitus squalens</name>
    <dbReference type="NCBI Taxonomy" id="114155"/>
    <lineage>
        <taxon>Eukaryota</taxon>
        <taxon>Fungi</taxon>
        <taxon>Dikarya</taxon>
        <taxon>Basidiomycota</taxon>
        <taxon>Agaricomycotina</taxon>
        <taxon>Agaricomycetes</taxon>
        <taxon>Polyporales</taxon>
        <taxon>Polyporaceae</taxon>
        <taxon>Dichomitus</taxon>
    </lineage>
</organism>